<dbReference type="PANTHER" id="PTHR46797">
    <property type="entry name" value="HTH-TYPE TRANSCRIPTIONAL REGULATOR"/>
    <property type="match status" value="1"/>
</dbReference>
<dbReference type="GO" id="GO:0005829">
    <property type="term" value="C:cytosol"/>
    <property type="evidence" value="ECO:0007669"/>
    <property type="project" value="TreeGrafter"/>
</dbReference>
<dbReference type="InterPro" id="IPR010982">
    <property type="entry name" value="Lambda_DNA-bd_dom_sf"/>
</dbReference>
<dbReference type="InterPro" id="IPR050807">
    <property type="entry name" value="TransReg_Diox_bact_type"/>
</dbReference>
<accession>A0A556MJJ3</accession>
<gene>
    <name evidence="3" type="ORF">FO442_15700</name>
</gene>
<dbReference type="Proteomes" id="UP000316008">
    <property type="component" value="Unassembled WGS sequence"/>
</dbReference>
<proteinExistence type="predicted"/>
<name>A0A556MJJ3_9FLAO</name>
<reference evidence="3 4" key="1">
    <citation type="submission" date="2019-07" db="EMBL/GenBank/DDBJ databases">
        <authorList>
            <person name="Huq M.A."/>
        </authorList>
    </citation>
    <scope>NUCLEOTIDE SEQUENCE [LARGE SCALE GENOMIC DNA]</scope>
    <source>
        <strain evidence="3 4">MAH-3</strain>
    </source>
</reference>
<organism evidence="3 4">
    <name type="scientific">Fluviicola chungangensis</name>
    <dbReference type="NCBI Taxonomy" id="2597671"/>
    <lineage>
        <taxon>Bacteria</taxon>
        <taxon>Pseudomonadati</taxon>
        <taxon>Bacteroidota</taxon>
        <taxon>Flavobacteriia</taxon>
        <taxon>Flavobacteriales</taxon>
        <taxon>Crocinitomicaceae</taxon>
        <taxon>Fluviicola</taxon>
    </lineage>
</organism>
<evidence type="ECO:0000256" key="1">
    <source>
        <dbReference type="ARBA" id="ARBA00023125"/>
    </source>
</evidence>
<dbReference type="RefSeq" id="WP_144334170.1">
    <property type="nucleotide sequence ID" value="NZ_VLPL01000009.1"/>
</dbReference>
<dbReference type="PANTHER" id="PTHR46797:SF20">
    <property type="entry name" value="BLR4304 PROTEIN"/>
    <property type="match status" value="1"/>
</dbReference>
<dbReference type="Pfam" id="PF01381">
    <property type="entry name" value="HTH_3"/>
    <property type="match status" value="1"/>
</dbReference>
<dbReference type="SMART" id="SM00530">
    <property type="entry name" value="HTH_XRE"/>
    <property type="match status" value="1"/>
</dbReference>
<sequence>MDKERLQQFGEGIRQLRRSKNLTQAELASRMGRDQQSIQRLESGRVNPTYLYLLELAKSLEMDISELVAVGK</sequence>
<evidence type="ECO:0000313" key="4">
    <source>
        <dbReference type="Proteomes" id="UP000316008"/>
    </source>
</evidence>
<keyword evidence="1" id="KW-0238">DNA-binding</keyword>
<keyword evidence="4" id="KW-1185">Reference proteome</keyword>
<dbReference type="PROSITE" id="PS50943">
    <property type="entry name" value="HTH_CROC1"/>
    <property type="match status" value="1"/>
</dbReference>
<comment type="caution">
    <text evidence="3">The sequence shown here is derived from an EMBL/GenBank/DDBJ whole genome shotgun (WGS) entry which is preliminary data.</text>
</comment>
<protein>
    <submittedName>
        <fullName evidence="3">Helix-turn-helix transcriptional regulator</fullName>
    </submittedName>
</protein>
<feature type="domain" description="HTH cro/C1-type" evidence="2">
    <location>
        <begin position="13"/>
        <end position="67"/>
    </location>
</feature>
<evidence type="ECO:0000313" key="3">
    <source>
        <dbReference type="EMBL" id="TSJ40042.1"/>
    </source>
</evidence>
<dbReference type="CDD" id="cd00093">
    <property type="entry name" value="HTH_XRE"/>
    <property type="match status" value="1"/>
</dbReference>
<dbReference type="SUPFAM" id="SSF47413">
    <property type="entry name" value="lambda repressor-like DNA-binding domains"/>
    <property type="match status" value="1"/>
</dbReference>
<dbReference type="OrthoDB" id="2902336at2"/>
<dbReference type="InterPro" id="IPR001387">
    <property type="entry name" value="Cro/C1-type_HTH"/>
</dbReference>
<evidence type="ECO:0000259" key="2">
    <source>
        <dbReference type="PROSITE" id="PS50943"/>
    </source>
</evidence>
<dbReference type="AlphaFoldDB" id="A0A556MJJ3"/>
<dbReference type="GO" id="GO:0003700">
    <property type="term" value="F:DNA-binding transcription factor activity"/>
    <property type="evidence" value="ECO:0007669"/>
    <property type="project" value="TreeGrafter"/>
</dbReference>
<dbReference type="Gene3D" id="1.10.260.40">
    <property type="entry name" value="lambda repressor-like DNA-binding domains"/>
    <property type="match status" value="1"/>
</dbReference>
<dbReference type="EMBL" id="VLPL01000009">
    <property type="protein sequence ID" value="TSJ40042.1"/>
    <property type="molecule type" value="Genomic_DNA"/>
</dbReference>
<dbReference type="GO" id="GO:0003677">
    <property type="term" value="F:DNA binding"/>
    <property type="evidence" value="ECO:0007669"/>
    <property type="project" value="UniProtKB-KW"/>
</dbReference>